<comment type="caution">
    <text evidence="1">The sequence shown here is derived from an EMBL/GenBank/DDBJ whole genome shotgun (WGS) entry which is preliminary data.</text>
</comment>
<sequence>MNLLDPLTGTEALTQSGRPIEPGFLTAFWGWGFSALDNPLLRGYLAEFLVYRALFNMPTPDFKVPTSHFSTKMEGDVHDLVFFMNDEKFTIQVKSKDSYSKSQVFDTSFAEGFDCVSNSPLPAEHWSDFYIFAYLALDNKKCQENERLHDKWNPNPSRALPMEKARFKLNKQALVKSVLELDNWSFYILDREQLRGQKSINLNKLRSKVNKGEAVWVQHDGIADALVGFALERHAKRCDEML</sequence>
<dbReference type="EMBL" id="JBIUWZ010000016">
    <property type="protein sequence ID" value="MFJ2679004.1"/>
    <property type="molecule type" value="Genomic_DNA"/>
</dbReference>
<organism evidence="1 2">
    <name type="scientific">Pseudomonas sivasensis</name>
    <dbReference type="NCBI Taxonomy" id="1880678"/>
    <lineage>
        <taxon>Bacteria</taxon>
        <taxon>Pseudomonadati</taxon>
        <taxon>Pseudomonadota</taxon>
        <taxon>Gammaproteobacteria</taxon>
        <taxon>Pseudomonadales</taxon>
        <taxon>Pseudomonadaceae</taxon>
        <taxon>Pseudomonas</taxon>
    </lineage>
</organism>
<dbReference type="Proteomes" id="UP001617213">
    <property type="component" value="Unassembled WGS sequence"/>
</dbReference>
<keyword evidence="2" id="KW-1185">Reference proteome</keyword>
<evidence type="ECO:0000313" key="2">
    <source>
        <dbReference type="Proteomes" id="UP001617213"/>
    </source>
</evidence>
<evidence type="ECO:0000313" key="1">
    <source>
        <dbReference type="EMBL" id="MFJ2679004.1"/>
    </source>
</evidence>
<dbReference type="RefSeq" id="WP_401381552.1">
    <property type="nucleotide sequence ID" value="NZ_JBIUWZ010000016.1"/>
</dbReference>
<accession>A0ABW8E2Z3</accession>
<reference evidence="1 2" key="1">
    <citation type="submission" date="2024-10" db="EMBL/GenBank/DDBJ databases">
        <title>The Natural Products Discovery Center: Release of the First 8490 Sequenced Strains for Exploring Actinobacteria Biosynthetic Diversity.</title>
        <authorList>
            <person name="Kalkreuter E."/>
            <person name="Kautsar S.A."/>
            <person name="Yang D."/>
            <person name="Bader C.D."/>
            <person name="Teijaro C.N."/>
            <person name="Fluegel L."/>
            <person name="Davis C.M."/>
            <person name="Simpson J.R."/>
            <person name="Lauterbach L."/>
            <person name="Steele A.D."/>
            <person name="Gui C."/>
            <person name="Meng S."/>
            <person name="Li G."/>
            <person name="Viehrig K."/>
            <person name="Ye F."/>
            <person name="Su P."/>
            <person name="Kiefer A.F."/>
            <person name="Nichols A."/>
            <person name="Cepeda A.J."/>
            <person name="Yan W."/>
            <person name="Fan B."/>
            <person name="Jiang Y."/>
            <person name="Adhikari A."/>
            <person name="Zheng C.-J."/>
            <person name="Schuster L."/>
            <person name="Cowan T.M."/>
            <person name="Smanski M.J."/>
            <person name="Chevrette M.G."/>
            <person name="De Carvalho L.P.S."/>
            <person name="Shen B."/>
        </authorList>
    </citation>
    <scope>NUCLEOTIDE SEQUENCE [LARGE SCALE GENOMIC DNA]</scope>
    <source>
        <strain evidence="1 2">NPDC087581</strain>
    </source>
</reference>
<gene>
    <name evidence="1" type="ORF">ACIOWJ_13060</name>
</gene>
<name>A0ABW8E2Z3_9PSED</name>
<protein>
    <submittedName>
        <fullName evidence="1">Uncharacterized protein</fullName>
    </submittedName>
</protein>
<proteinExistence type="predicted"/>